<evidence type="ECO:0000313" key="1">
    <source>
        <dbReference type="EMBL" id="MFC5632849.1"/>
    </source>
</evidence>
<name>A0ABW0UJB5_9ACTN</name>
<keyword evidence="2" id="KW-1185">Reference proteome</keyword>
<gene>
    <name evidence="1" type="ORF">ACFPZJ_03400</name>
</gene>
<evidence type="ECO:0000313" key="2">
    <source>
        <dbReference type="Proteomes" id="UP001596154"/>
    </source>
</evidence>
<accession>A0ABW0UJB5</accession>
<organism evidence="1 2">
    <name type="scientific">Streptomyces bullii</name>
    <dbReference type="NCBI Taxonomy" id="349910"/>
    <lineage>
        <taxon>Bacteria</taxon>
        <taxon>Bacillati</taxon>
        <taxon>Actinomycetota</taxon>
        <taxon>Actinomycetes</taxon>
        <taxon>Kitasatosporales</taxon>
        <taxon>Streptomycetaceae</taxon>
        <taxon>Streptomyces</taxon>
    </lineage>
</organism>
<dbReference type="Proteomes" id="UP001596154">
    <property type="component" value="Unassembled WGS sequence"/>
</dbReference>
<protein>
    <submittedName>
        <fullName evidence="1">Uncharacterized protein</fullName>
    </submittedName>
</protein>
<reference evidence="2" key="1">
    <citation type="journal article" date="2019" name="Int. J. Syst. Evol. Microbiol.">
        <title>The Global Catalogue of Microorganisms (GCM) 10K type strain sequencing project: providing services to taxonomists for standard genome sequencing and annotation.</title>
        <authorList>
            <consortium name="The Broad Institute Genomics Platform"/>
            <consortium name="The Broad Institute Genome Sequencing Center for Infectious Disease"/>
            <person name="Wu L."/>
            <person name="Ma J."/>
        </authorList>
    </citation>
    <scope>NUCLEOTIDE SEQUENCE [LARGE SCALE GENOMIC DNA]</scope>
    <source>
        <strain evidence="2">CGMCC 4.7248</strain>
    </source>
</reference>
<dbReference type="EMBL" id="JBHSNY010000001">
    <property type="protein sequence ID" value="MFC5632849.1"/>
    <property type="molecule type" value="Genomic_DNA"/>
</dbReference>
<sequence length="62" mass="6938">MDDNDSGTLLLSDRERNALWFDIHSAASKAEAADVLHRHDVSEDDFGKEFPDLAKVVQLLPD</sequence>
<comment type="caution">
    <text evidence="1">The sequence shown here is derived from an EMBL/GenBank/DDBJ whole genome shotgun (WGS) entry which is preliminary data.</text>
</comment>
<dbReference type="RefSeq" id="WP_381016902.1">
    <property type="nucleotide sequence ID" value="NZ_JBHSNY010000001.1"/>
</dbReference>
<proteinExistence type="predicted"/>